<evidence type="ECO:0000256" key="1">
    <source>
        <dbReference type="SAM" id="MobiDB-lite"/>
    </source>
</evidence>
<reference evidence="2 3" key="1">
    <citation type="journal article" date="2017" name="ISME J.">
        <title>Potential for microbial H2 and metal transformations associated with novel bacteria and archaea in deep terrestrial subsurface sediments.</title>
        <authorList>
            <person name="Hernsdorf A.W."/>
            <person name="Amano Y."/>
            <person name="Miyakawa K."/>
            <person name="Ise K."/>
            <person name="Suzuki Y."/>
            <person name="Anantharaman K."/>
            <person name="Probst A."/>
            <person name="Burstein D."/>
            <person name="Thomas B.C."/>
            <person name="Banfield J.F."/>
        </authorList>
    </citation>
    <scope>NUCLEOTIDE SEQUENCE [LARGE SCALE GENOMIC DNA]</scope>
    <source>
        <strain evidence="2">HGW-Actinobacteria-3</strain>
    </source>
</reference>
<name>A0A2N3G764_9ACTN</name>
<sequence>TWERFVGEQVKVRLESVPASASAVVDTGEASSPSSPSRSVAAPGEKQKEAPTENKNLVEMAQLVKERFDGKIMKESGEEKK</sequence>
<feature type="region of interest" description="Disordered" evidence="1">
    <location>
        <begin position="16"/>
        <end position="56"/>
    </location>
</feature>
<organism evidence="2 3">
    <name type="scientific">Candidatus Anoxymicrobium japonicum</name>
    <dbReference type="NCBI Taxonomy" id="2013648"/>
    <lineage>
        <taxon>Bacteria</taxon>
        <taxon>Bacillati</taxon>
        <taxon>Actinomycetota</taxon>
        <taxon>Candidatus Geothermincolia</taxon>
        <taxon>Candidatus Geothermincolales</taxon>
        <taxon>Candidatus Anoxymicrobiaceae</taxon>
        <taxon>Candidatus Anoxymicrobium</taxon>
    </lineage>
</organism>
<protein>
    <submittedName>
        <fullName evidence="2">Uncharacterized protein</fullName>
    </submittedName>
</protein>
<dbReference type="EMBL" id="PHEX01000012">
    <property type="protein sequence ID" value="PKQ28567.1"/>
    <property type="molecule type" value="Genomic_DNA"/>
</dbReference>
<comment type="caution">
    <text evidence="2">The sequence shown here is derived from an EMBL/GenBank/DDBJ whole genome shotgun (WGS) entry which is preliminary data.</text>
</comment>
<dbReference type="Proteomes" id="UP000233654">
    <property type="component" value="Unassembled WGS sequence"/>
</dbReference>
<dbReference type="AlphaFoldDB" id="A0A2N3G764"/>
<gene>
    <name evidence="2" type="ORF">CVT63_02215</name>
</gene>
<evidence type="ECO:0000313" key="3">
    <source>
        <dbReference type="Proteomes" id="UP000233654"/>
    </source>
</evidence>
<feature type="non-terminal residue" evidence="2">
    <location>
        <position position="1"/>
    </location>
</feature>
<evidence type="ECO:0000313" key="2">
    <source>
        <dbReference type="EMBL" id="PKQ28567.1"/>
    </source>
</evidence>
<proteinExistence type="predicted"/>
<feature type="compositionally biased region" description="Low complexity" evidence="1">
    <location>
        <begin position="30"/>
        <end position="43"/>
    </location>
</feature>
<accession>A0A2N3G764</accession>